<dbReference type="EMBL" id="HACG01007516">
    <property type="protein sequence ID" value="CEK54381.1"/>
    <property type="molecule type" value="Transcribed_RNA"/>
</dbReference>
<evidence type="ECO:0000313" key="1">
    <source>
        <dbReference type="EMBL" id="CEK54381.1"/>
    </source>
</evidence>
<proteinExistence type="predicted"/>
<sequence>YTSTCFSTVLIAAVTGYLLSCDLATLVTQIWNTCHRSNNRISVSKPTMLTSLTTSQPEMSGFLWSWGWSTISYHIIMTAVVAAAT</sequence>
<organism evidence="1">
    <name type="scientific">Arion vulgaris</name>
    <dbReference type="NCBI Taxonomy" id="1028688"/>
    <lineage>
        <taxon>Eukaryota</taxon>
        <taxon>Metazoa</taxon>
        <taxon>Spiralia</taxon>
        <taxon>Lophotrochozoa</taxon>
        <taxon>Mollusca</taxon>
        <taxon>Gastropoda</taxon>
        <taxon>Heterobranchia</taxon>
        <taxon>Euthyneura</taxon>
        <taxon>Panpulmonata</taxon>
        <taxon>Eupulmonata</taxon>
        <taxon>Stylommatophora</taxon>
        <taxon>Helicina</taxon>
        <taxon>Arionoidea</taxon>
        <taxon>Arionidae</taxon>
        <taxon>Arion</taxon>
    </lineage>
</organism>
<feature type="non-terminal residue" evidence="1">
    <location>
        <position position="1"/>
    </location>
</feature>
<gene>
    <name evidence="1" type="primary">ORF22646</name>
</gene>
<dbReference type="AlphaFoldDB" id="A0A0B6YF34"/>
<name>A0A0B6YF34_9EUPU</name>
<protein>
    <submittedName>
        <fullName evidence="1">Uncharacterized protein</fullName>
    </submittedName>
</protein>
<reference evidence="1" key="1">
    <citation type="submission" date="2014-12" db="EMBL/GenBank/DDBJ databases">
        <title>Insight into the proteome of Arion vulgaris.</title>
        <authorList>
            <person name="Aradska J."/>
            <person name="Bulat T."/>
            <person name="Smidak R."/>
            <person name="Sarate P."/>
            <person name="Gangsoo J."/>
            <person name="Sialana F."/>
            <person name="Bilban M."/>
            <person name="Lubec G."/>
        </authorList>
    </citation>
    <scope>NUCLEOTIDE SEQUENCE</scope>
    <source>
        <tissue evidence="1">Skin</tissue>
    </source>
</reference>
<feature type="non-terminal residue" evidence="1">
    <location>
        <position position="85"/>
    </location>
</feature>
<accession>A0A0B6YF34</accession>